<reference evidence="1 2" key="1">
    <citation type="submission" date="2019-06" db="EMBL/GenBank/DDBJ databases">
        <title>Sequencing the genomes of 1000 actinobacteria strains.</title>
        <authorList>
            <person name="Klenk H.-P."/>
        </authorList>
    </citation>
    <scope>NUCLEOTIDE SEQUENCE [LARGE SCALE GENOMIC DNA]</scope>
    <source>
        <strain evidence="1 2">DSM 24617</strain>
    </source>
</reference>
<comment type="caution">
    <text evidence="1">The sequence shown here is derived from an EMBL/GenBank/DDBJ whole genome shotgun (WGS) entry which is preliminary data.</text>
</comment>
<protein>
    <submittedName>
        <fullName evidence="1">Carbamoyl-phosphate synthase large subunit</fullName>
    </submittedName>
</protein>
<dbReference type="Gene3D" id="3.40.50.20">
    <property type="match status" value="1"/>
</dbReference>
<organism evidence="1 2">
    <name type="scientific">Barrientosiimonas humi</name>
    <dbReference type="NCBI Taxonomy" id="999931"/>
    <lineage>
        <taxon>Bacteria</taxon>
        <taxon>Bacillati</taxon>
        <taxon>Actinomycetota</taxon>
        <taxon>Actinomycetes</taxon>
        <taxon>Micrococcales</taxon>
        <taxon>Dermacoccaceae</taxon>
        <taxon>Barrientosiimonas</taxon>
    </lineage>
</organism>
<sequence length="291" mass="32026">MLVTGAETPAGREVLRQLCELGCVSVAVNRRTRTPARGAAGTRISAVAGPLRPSDPGWIPHLQQLVAEHHVDLIIPTGSDELPALAAARTVFGPGVAIALPADAGALVISHDHLFSCWHLYRHGVAVPKFAVPSTFGVLGEELRPLGVPVVLKRRVTQGGYEMRVMSSDEAARWAARDDSWIVQEYVPGVEYTVVVWQPVSEWFHEPVVVTLRRAKDGHFQRAPEDRDVDELAGRAVRALGLTGPVCLRIRRRTDGTPLVISVAPRVTEHLRYVPEILERIVWIHRQRPTP</sequence>
<name>A0A542XEI1_9MICO</name>
<dbReference type="SUPFAM" id="SSF56059">
    <property type="entry name" value="Glutathione synthetase ATP-binding domain-like"/>
    <property type="match status" value="1"/>
</dbReference>
<proteinExistence type="predicted"/>
<gene>
    <name evidence="1" type="ORF">FB554_2396</name>
</gene>
<dbReference type="Proteomes" id="UP000318336">
    <property type="component" value="Unassembled WGS sequence"/>
</dbReference>
<evidence type="ECO:0000313" key="2">
    <source>
        <dbReference type="Proteomes" id="UP000318336"/>
    </source>
</evidence>
<dbReference type="EMBL" id="VFOK01000001">
    <property type="protein sequence ID" value="TQL34233.1"/>
    <property type="molecule type" value="Genomic_DNA"/>
</dbReference>
<keyword evidence="2" id="KW-1185">Reference proteome</keyword>
<dbReference type="Gene3D" id="3.30.470.20">
    <property type="entry name" value="ATP-grasp fold, B domain"/>
    <property type="match status" value="1"/>
</dbReference>
<dbReference type="AlphaFoldDB" id="A0A542XEI1"/>
<accession>A0A542XEI1</accession>
<evidence type="ECO:0000313" key="1">
    <source>
        <dbReference type="EMBL" id="TQL34233.1"/>
    </source>
</evidence>
<dbReference type="RefSeq" id="WP_211344592.1">
    <property type="nucleotide sequence ID" value="NZ_CAJTBP010000001.1"/>
</dbReference>